<evidence type="ECO:0000256" key="12">
    <source>
        <dbReference type="ARBA" id="ARBA00023065"/>
    </source>
</evidence>
<keyword evidence="11" id="KW-1278">Translocase</keyword>
<keyword evidence="8" id="KW-1005">Bacterial flagellum biogenesis</keyword>
<keyword evidence="19" id="KW-1185">Reference proteome</keyword>
<evidence type="ECO:0000313" key="19">
    <source>
        <dbReference type="Proteomes" id="UP000254720"/>
    </source>
</evidence>
<name>A0A370G442_9COXI</name>
<dbReference type="InterPro" id="IPR040627">
    <property type="entry name" value="T3SS_ATPase_C"/>
</dbReference>
<dbReference type="PANTHER" id="PTHR15184">
    <property type="entry name" value="ATP SYNTHASE"/>
    <property type="match status" value="1"/>
</dbReference>
<dbReference type="GO" id="GO:0005524">
    <property type="term" value="F:ATP binding"/>
    <property type="evidence" value="ECO:0007669"/>
    <property type="project" value="UniProtKB-KW"/>
</dbReference>
<keyword evidence="14" id="KW-0066">ATP synthesis</keyword>
<dbReference type="GO" id="GO:0016887">
    <property type="term" value="F:ATP hydrolysis activity"/>
    <property type="evidence" value="ECO:0007669"/>
    <property type="project" value="InterPro"/>
</dbReference>
<dbReference type="InterPro" id="IPR000194">
    <property type="entry name" value="ATPase_F1/V1/A1_a/bsu_nucl-bd"/>
</dbReference>
<keyword evidence="12" id="KW-0406">Ion transport</keyword>
<dbReference type="GO" id="GO:0046933">
    <property type="term" value="F:proton-transporting ATP synthase activity, rotational mechanism"/>
    <property type="evidence" value="ECO:0007669"/>
    <property type="project" value="TreeGrafter"/>
</dbReference>
<keyword evidence="5" id="KW-0963">Cytoplasm</keyword>
<keyword evidence="10" id="KW-0653">Protein transport</keyword>
<evidence type="ECO:0000256" key="9">
    <source>
        <dbReference type="ARBA" id="ARBA00022840"/>
    </source>
</evidence>
<keyword evidence="6" id="KW-0547">Nucleotide-binding</keyword>
<accession>A0A370G442</accession>
<evidence type="ECO:0000256" key="15">
    <source>
        <dbReference type="ARBA" id="ARBA00024342"/>
    </source>
</evidence>
<dbReference type="Pfam" id="PF00006">
    <property type="entry name" value="ATP-synt_ab"/>
    <property type="match status" value="1"/>
</dbReference>
<evidence type="ECO:0000256" key="4">
    <source>
        <dbReference type="ARBA" id="ARBA00022448"/>
    </source>
</evidence>
<dbReference type="InterPro" id="IPR020005">
    <property type="entry name" value="FliI_clade1"/>
</dbReference>
<evidence type="ECO:0000256" key="1">
    <source>
        <dbReference type="ARBA" id="ARBA00004496"/>
    </source>
</evidence>
<keyword evidence="9" id="KW-0067">ATP-binding</keyword>
<dbReference type="NCBIfam" id="TIGR01026">
    <property type="entry name" value="fliI_yscN"/>
    <property type="match status" value="1"/>
</dbReference>
<dbReference type="Pfam" id="PF02874">
    <property type="entry name" value="ATP-synt_ab_N"/>
    <property type="match status" value="1"/>
</dbReference>
<dbReference type="Pfam" id="PF18269">
    <property type="entry name" value="T3SS_ATPase_C"/>
    <property type="match status" value="1"/>
</dbReference>
<dbReference type="SMART" id="SM00382">
    <property type="entry name" value="AAA"/>
    <property type="match status" value="1"/>
</dbReference>
<comment type="caution">
    <text evidence="18">The sequence shown here is derived from an EMBL/GenBank/DDBJ whole genome shotgun (WGS) entry which is preliminary data.</text>
</comment>
<dbReference type="AlphaFoldDB" id="A0A370G442"/>
<comment type="catalytic activity">
    <reaction evidence="16">
        <text>ATP + H2O + cellular proteinSide 1 = ADP + phosphate + cellular proteinSide 2.</text>
        <dbReference type="EC" id="7.4.2.8"/>
    </reaction>
</comment>
<feature type="domain" description="AAA+ ATPase" evidence="17">
    <location>
        <begin position="166"/>
        <end position="349"/>
    </location>
</feature>
<keyword evidence="7" id="KW-0375">Hydrogen ion transport</keyword>
<evidence type="ECO:0000256" key="5">
    <source>
        <dbReference type="ARBA" id="ARBA00022490"/>
    </source>
</evidence>
<evidence type="ECO:0000256" key="3">
    <source>
        <dbReference type="ARBA" id="ARBA00020580"/>
    </source>
</evidence>
<organism evidence="18 19">
    <name type="scientific">Aquicella lusitana</name>
    <dbReference type="NCBI Taxonomy" id="254246"/>
    <lineage>
        <taxon>Bacteria</taxon>
        <taxon>Pseudomonadati</taxon>
        <taxon>Pseudomonadota</taxon>
        <taxon>Gammaproteobacteria</taxon>
        <taxon>Legionellales</taxon>
        <taxon>Coxiellaceae</taxon>
        <taxon>Aquicella</taxon>
    </lineage>
</organism>
<dbReference type="InterPro" id="IPR005714">
    <property type="entry name" value="ATPase_T3SS_FliI/YscN"/>
</dbReference>
<evidence type="ECO:0000256" key="6">
    <source>
        <dbReference type="ARBA" id="ARBA00022741"/>
    </source>
</evidence>
<dbReference type="GO" id="GO:0030254">
    <property type="term" value="P:protein secretion by the type III secretion system"/>
    <property type="evidence" value="ECO:0007669"/>
    <property type="project" value="InterPro"/>
</dbReference>
<keyword evidence="13" id="KW-1006">Bacterial flagellum protein export</keyword>
<dbReference type="EC" id="7.1.2.2" evidence="2"/>
<dbReference type="EMBL" id="QQAX01000031">
    <property type="protein sequence ID" value="RDI38532.1"/>
    <property type="molecule type" value="Genomic_DNA"/>
</dbReference>
<dbReference type="GO" id="GO:0044780">
    <property type="term" value="P:bacterial-type flagellum assembly"/>
    <property type="evidence" value="ECO:0007669"/>
    <property type="project" value="InterPro"/>
</dbReference>
<evidence type="ECO:0000256" key="7">
    <source>
        <dbReference type="ARBA" id="ARBA00022781"/>
    </source>
</evidence>
<dbReference type="Gene3D" id="3.40.50.12240">
    <property type="match status" value="1"/>
</dbReference>
<dbReference type="CDD" id="cd01136">
    <property type="entry name" value="ATPase_flagellum-secretory_path_III"/>
    <property type="match status" value="1"/>
</dbReference>
<dbReference type="InterPro" id="IPR003593">
    <property type="entry name" value="AAA+_ATPase"/>
</dbReference>
<proteinExistence type="inferred from homology"/>
<evidence type="ECO:0000313" key="18">
    <source>
        <dbReference type="EMBL" id="RDI38532.1"/>
    </source>
</evidence>
<dbReference type="CDD" id="cd18117">
    <property type="entry name" value="ATP-synt_flagellum-secretory_path_III_N"/>
    <property type="match status" value="1"/>
</dbReference>
<keyword evidence="4" id="KW-0813">Transport</keyword>
<dbReference type="Proteomes" id="UP000254720">
    <property type="component" value="Unassembled WGS sequence"/>
</dbReference>
<evidence type="ECO:0000256" key="8">
    <source>
        <dbReference type="ARBA" id="ARBA00022795"/>
    </source>
</evidence>
<evidence type="ECO:0000256" key="11">
    <source>
        <dbReference type="ARBA" id="ARBA00022967"/>
    </source>
</evidence>
<dbReference type="NCBIfam" id="TIGR03496">
    <property type="entry name" value="FliI_clade1"/>
    <property type="match status" value="1"/>
</dbReference>
<dbReference type="GO" id="GO:0030257">
    <property type="term" value="C:type III protein secretion system complex"/>
    <property type="evidence" value="ECO:0007669"/>
    <property type="project" value="InterPro"/>
</dbReference>
<comment type="subcellular location">
    <subcellularLocation>
        <location evidence="1">Cytoplasm</location>
    </subcellularLocation>
</comment>
<dbReference type="SUPFAM" id="SSF52540">
    <property type="entry name" value="P-loop containing nucleoside triphosphate hydrolases"/>
    <property type="match status" value="1"/>
</dbReference>
<dbReference type="GO" id="GO:0071973">
    <property type="term" value="P:bacterial-type flagellum-dependent cell motility"/>
    <property type="evidence" value="ECO:0007669"/>
    <property type="project" value="InterPro"/>
</dbReference>
<dbReference type="InterPro" id="IPR027417">
    <property type="entry name" value="P-loop_NTPase"/>
</dbReference>
<dbReference type="InterPro" id="IPR004100">
    <property type="entry name" value="ATPase_F1/V1/A1_a/bsu_N"/>
</dbReference>
<gene>
    <name evidence="18" type="ORF">C8D86_13114</name>
</gene>
<evidence type="ECO:0000256" key="10">
    <source>
        <dbReference type="ARBA" id="ARBA00022927"/>
    </source>
</evidence>
<evidence type="ECO:0000256" key="16">
    <source>
        <dbReference type="ARBA" id="ARBA00034006"/>
    </source>
</evidence>
<dbReference type="PANTHER" id="PTHR15184:SF81">
    <property type="entry name" value="FLAGELLUM-SPECIFIC ATP SYNTHASE"/>
    <property type="match status" value="1"/>
</dbReference>
<comment type="similarity">
    <text evidence="15">Belongs to the ATPase alpha/beta chains family. T3SS ATPase subfamily.</text>
</comment>
<dbReference type="PROSITE" id="PS00152">
    <property type="entry name" value="ATPASE_ALPHA_BETA"/>
    <property type="match status" value="1"/>
</dbReference>
<evidence type="ECO:0000256" key="14">
    <source>
        <dbReference type="ARBA" id="ARBA00023310"/>
    </source>
</evidence>
<sequence length="448" mass="48434">MIDILMKQKIKNHYANLNKLAEAPIPVIVSGKITRITGMKIEASNLAVPLGTICQISSADGVVINAEVIGFAENTTYLMALEHTDGLKQGASVVPISRLNHACIGEKLLGRVIDAAGNPIDGKGKTGCYEYYPLVSKPINPLARRKISEPLDVGIRAINALLTVSKGQRLGIFSGSGVGKSVLLGMMTRFTSADVVVVGLIGERGREVKEFIEENLGESGLARSVVVAAPADTSPLMRVNGAVLATTIAEYFRDKGLDVLLILDSLTRYAQAQREISLSIGELPATKGFTPSVFAKISQLVERSGNGIKERGSITAFYTVLVEADDHNDPIGDHARSVLDGHIILSRTLADAGHYPAIDIEKSISRVMPAVVDKNQLAYSHKFKQLYSAYNQNRDLINVGMYQSGANKIIDEAIRSIDNLEKFLVQNINESCDIKSSVDFLIRLFSQG</sequence>
<dbReference type="RefSeq" id="WP_211310099.1">
    <property type="nucleotide sequence ID" value="NZ_LR699116.1"/>
</dbReference>
<evidence type="ECO:0000256" key="13">
    <source>
        <dbReference type="ARBA" id="ARBA00023225"/>
    </source>
</evidence>
<dbReference type="GO" id="GO:0005737">
    <property type="term" value="C:cytoplasm"/>
    <property type="evidence" value="ECO:0007669"/>
    <property type="project" value="UniProtKB-SubCell"/>
</dbReference>
<evidence type="ECO:0000259" key="17">
    <source>
        <dbReference type="SMART" id="SM00382"/>
    </source>
</evidence>
<dbReference type="InterPro" id="IPR020003">
    <property type="entry name" value="ATPase_a/bsu_AS"/>
</dbReference>
<reference evidence="18 19" key="1">
    <citation type="submission" date="2018-07" db="EMBL/GenBank/DDBJ databases">
        <title>Genomic Encyclopedia of Type Strains, Phase IV (KMG-IV): sequencing the most valuable type-strain genomes for metagenomic binning, comparative biology and taxonomic classification.</title>
        <authorList>
            <person name="Goeker M."/>
        </authorList>
    </citation>
    <scope>NUCLEOTIDE SEQUENCE [LARGE SCALE GENOMIC DNA]</scope>
    <source>
        <strain evidence="18 19">DSM 16500</strain>
    </source>
</reference>
<dbReference type="FunFam" id="3.40.50.12240:FF:000002">
    <property type="entry name" value="Flagellum-specific ATP synthase FliI"/>
    <property type="match status" value="1"/>
</dbReference>
<evidence type="ECO:0000256" key="2">
    <source>
        <dbReference type="ARBA" id="ARBA00012473"/>
    </source>
</evidence>
<protein>
    <recommendedName>
        <fullName evidence="3">Flagellum-specific ATP synthase</fullName>
        <ecNumber evidence="2">7.1.2.2</ecNumber>
    </recommendedName>
</protein>
<dbReference type="InterPro" id="IPR050053">
    <property type="entry name" value="ATPase_alpha/beta_chains"/>
</dbReference>
<dbReference type="GO" id="GO:0008564">
    <property type="term" value="F:protein-exporting ATPase activity"/>
    <property type="evidence" value="ECO:0007669"/>
    <property type="project" value="UniProtKB-EC"/>
</dbReference>